<feature type="transmembrane region" description="Helical" evidence="1">
    <location>
        <begin position="126"/>
        <end position="144"/>
    </location>
</feature>
<accession>A0A5E7NFF2</accession>
<dbReference type="GO" id="GO:0005886">
    <property type="term" value="C:plasma membrane"/>
    <property type="evidence" value="ECO:0007669"/>
    <property type="project" value="TreeGrafter"/>
</dbReference>
<organism evidence="2 3">
    <name type="scientific">Pseudomonas fluorescens</name>
    <dbReference type="NCBI Taxonomy" id="294"/>
    <lineage>
        <taxon>Bacteria</taxon>
        <taxon>Pseudomonadati</taxon>
        <taxon>Pseudomonadota</taxon>
        <taxon>Gammaproteobacteria</taxon>
        <taxon>Pseudomonadales</taxon>
        <taxon>Pseudomonadaceae</taxon>
        <taxon>Pseudomonas</taxon>
    </lineage>
</organism>
<dbReference type="Proteomes" id="UP000327111">
    <property type="component" value="Unassembled WGS sequence"/>
</dbReference>
<sequence length="165" mass="17136">MMSLIILLAVVVAAGAVLSVQAAINGRLGETVGVLRSSLLTFVVGTVLTGLLIVFFEPAYAVSLLDVPKWQLSGALFGVVYMMVMVGAVPRVGTAVATVAVIVGQLGMGMLIDNFGWLGNPAIELSWNRVVAMVLLGLALVFMYRSSSRSVDSSANASGPNSYTG</sequence>
<evidence type="ECO:0000313" key="3">
    <source>
        <dbReference type="Proteomes" id="UP000327111"/>
    </source>
</evidence>
<reference evidence="2 3" key="1">
    <citation type="submission" date="2019-09" db="EMBL/GenBank/DDBJ databases">
        <authorList>
            <person name="Chandra G."/>
            <person name="Truman W A."/>
        </authorList>
    </citation>
    <scope>NUCLEOTIDE SEQUENCE [LARGE SCALE GENOMIC DNA]</scope>
    <source>
        <strain evidence="2">PS854</strain>
    </source>
</reference>
<proteinExistence type="predicted"/>
<gene>
    <name evidence="2" type="ORF">PS854_04568</name>
</gene>
<dbReference type="AlphaFoldDB" id="A0A5E7NFF2"/>
<dbReference type="PANTHER" id="PTHR34821:SF2">
    <property type="entry name" value="INNER MEMBRANE PROTEIN YDCZ"/>
    <property type="match status" value="1"/>
</dbReference>
<feature type="transmembrane region" description="Helical" evidence="1">
    <location>
        <begin position="38"/>
        <end position="62"/>
    </location>
</feature>
<protein>
    <recommendedName>
        <fullName evidence="4">DMT family transporter</fullName>
    </recommendedName>
</protein>
<feature type="transmembrane region" description="Helical" evidence="1">
    <location>
        <begin position="74"/>
        <end position="106"/>
    </location>
</feature>
<evidence type="ECO:0000313" key="2">
    <source>
        <dbReference type="EMBL" id="VVP36011.1"/>
    </source>
</evidence>
<dbReference type="EMBL" id="CABVIF010000010">
    <property type="protein sequence ID" value="VVP36011.1"/>
    <property type="molecule type" value="Genomic_DNA"/>
</dbReference>
<dbReference type="InterPro" id="IPR006750">
    <property type="entry name" value="YdcZ"/>
</dbReference>
<keyword evidence="1" id="KW-1133">Transmembrane helix</keyword>
<keyword evidence="1" id="KW-0472">Membrane</keyword>
<dbReference type="Pfam" id="PF04657">
    <property type="entry name" value="DMT_YdcZ"/>
    <property type="match status" value="1"/>
</dbReference>
<keyword evidence="1" id="KW-0812">Transmembrane</keyword>
<dbReference type="RefSeq" id="WP_150735437.1">
    <property type="nucleotide sequence ID" value="NZ_CABVIF010000010.1"/>
</dbReference>
<dbReference type="PANTHER" id="PTHR34821">
    <property type="entry name" value="INNER MEMBRANE PROTEIN YDCZ"/>
    <property type="match status" value="1"/>
</dbReference>
<name>A0A5E7NFF2_PSEFL</name>
<evidence type="ECO:0000256" key="1">
    <source>
        <dbReference type="SAM" id="Phobius"/>
    </source>
</evidence>
<evidence type="ECO:0008006" key="4">
    <source>
        <dbReference type="Google" id="ProtNLM"/>
    </source>
</evidence>